<dbReference type="RefSeq" id="WP_220199981.1">
    <property type="nucleotide sequence ID" value="NZ_BNJF01000010.1"/>
</dbReference>
<proteinExistence type="predicted"/>
<keyword evidence="3" id="KW-1185">Reference proteome</keyword>
<protein>
    <recommendedName>
        <fullName evidence="1">PAS domain-containing protein</fullName>
    </recommendedName>
</protein>
<evidence type="ECO:0000259" key="1">
    <source>
        <dbReference type="PROSITE" id="PS50112"/>
    </source>
</evidence>
<comment type="caution">
    <text evidence="2">The sequence shown here is derived from an EMBL/GenBank/DDBJ whole genome shotgun (WGS) entry which is preliminary data.</text>
</comment>
<dbReference type="SMART" id="SM00091">
    <property type="entry name" value="PAS"/>
    <property type="match status" value="1"/>
</dbReference>
<dbReference type="InterPro" id="IPR000014">
    <property type="entry name" value="PAS"/>
</dbReference>
<organism evidence="2 3">
    <name type="scientific">Ktedonospora formicarum</name>
    <dbReference type="NCBI Taxonomy" id="2778364"/>
    <lineage>
        <taxon>Bacteria</taxon>
        <taxon>Bacillati</taxon>
        <taxon>Chloroflexota</taxon>
        <taxon>Ktedonobacteria</taxon>
        <taxon>Ktedonobacterales</taxon>
        <taxon>Ktedonobacteraceae</taxon>
        <taxon>Ktedonospora</taxon>
    </lineage>
</organism>
<dbReference type="AlphaFoldDB" id="A0A8J3IES2"/>
<dbReference type="Gene3D" id="3.30.450.20">
    <property type="entry name" value="PAS domain"/>
    <property type="match status" value="1"/>
</dbReference>
<gene>
    <name evidence="2" type="ORF">KSX_91960</name>
</gene>
<accession>A0A8J3IES2</accession>
<dbReference type="SUPFAM" id="SSF55785">
    <property type="entry name" value="PYP-like sensor domain (PAS domain)"/>
    <property type="match status" value="1"/>
</dbReference>
<evidence type="ECO:0000313" key="3">
    <source>
        <dbReference type="Proteomes" id="UP000612362"/>
    </source>
</evidence>
<dbReference type="EMBL" id="BNJF01000010">
    <property type="protein sequence ID" value="GHO51033.1"/>
    <property type="molecule type" value="Genomic_DNA"/>
</dbReference>
<dbReference type="NCBIfam" id="TIGR00229">
    <property type="entry name" value="sensory_box"/>
    <property type="match status" value="1"/>
</dbReference>
<dbReference type="CDD" id="cd00130">
    <property type="entry name" value="PAS"/>
    <property type="match status" value="1"/>
</dbReference>
<reference evidence="2" key="1">
    <citation type="submission" date="2020-10" db="EMBL/GenBank/DDBJ databases">
        <title>Taxonomic study of unclassified bacteria belonging to the class Ktedonobacteria.</title>
        <authorList>
            <person name="Yabe S."/>
            <person name="Wang C.M."/>
            <person name="Zheng Y."/>
            <person name="Sakai Y."/>
            <person name="Cavaletti L."/>
            <person name="Monciardini P."/>
            <person name="Donadio S."/>
        </authorList>
    </citation>
    <scope>NUCLEOTIDE SEQUENCE</scope>
    <source>
        <strain evidence="2">SOSP1-1</strain>
    </source>
</reference>
<dbReference type="InterPro" id="IPR035965">
    <property type="entry name" value="PAS-like_dom_sf"/>
</dbReference>
<name>A0A8J3IES2_9CHLR</name>
<dbReference type="Pfam" id="PF13426">
    <property type="entry name" value="PAS_9"/>
    <property type="match status" value="1"/>
</dbReference>
<sequence length="284" mass="31573">MGNNDTEELHTLSRSVFASLSESVLIYDLQGNIVQMNSAAQQLFEVQPEAFVGISWCQFLASLKPYELEHPEDGSKPQSIIGCDRDDILPQTNSNGTSLCTPSGHELQIHLASAPVYNRQGKLIGGYTICHDLTAHHQQEARTLQAFTSLLTLVEQLVAIACREETGIDKETCAISPILVTGKLLVEIIAKVLNCHYVDVFAIDPQGDRQHLLGASNLTPEQEQRLREETEQAPLSDYIDEATIAQLHANQVVLLDLQQQPYVTPRSDFGARYRLLALWYSMES</sequence>
<dbReference type="Proteomes" id="UP000612362">
    <property type="component" value="Unassembled WGS sequence"/>
</dbReference>
<dbReference type="PROSITE" id="PS50112">
    <property type="entry name" value="PAS"/>
    <property type="match status" value="1"/>
</dbReference>
<feature type="domain" description="PAS" evidence="1">
    <location>
        <begin position="14"/>
        <end position="73"/>
    </location>
</feature>
<evidence type="ECO:0000313" key="2">
    <source>
        <dbReference type="EMBL" id="GHO51033.1"/>
    </source>
</evidence>